<comment type="caution">
    <text evidence="1">The sequence shown here is derived from an EMBL/GenBank/DDBJ whole genome shotgun (WGS) entry which is preliminary data.</text>
</comment>
<dbReference type="InterPro" id="IPR032675">
    <property type="entry name" value="LRR_dom_sf"/>
</dbReference>
<reference evidence="1 2" key="1">
    <citation type="journal article" date="2016" name="Genome Biol. Evol.">
        <title>Gene Family Evolution Reflects Adaptation to Soil Environmental Stressors in the Genome of the Collembolan Orchesella cincta.</title>
        <authorList>
            <person name="Faddeeva-Vakhrusheva A."/>
            <person name="Derks M.F."/>
            <person name="Anvar S.Y."/>
            <person name="Agamennone V."/>
            <person name="Suring W."/>
            <person name="Smit S."/>
            <person name="van Straalen N.M."/>
            <person name="Roelofs D."/>
        </authorList>
    </citation>
    <scope>NUCLEOTIDE SEQUENCE [LARGE SCALE GENOMIC DNA]</scope>
    <source>
        <tissue evidence="1">Mixed pool</tissue>
    </source>
</reference>
<gene>
    <name evidence="1" type="ORF">Ocin01_08713</name>
</gene>
<accession>A0A1D2MY49</accession>
<dbReference type="SUPFAM" id="SSF52047">
    <property type="entry name" value="RNI-like"/>
    <property type="match status" value="1"/>
</dbReference>
<sequence>MEDSADSSEMLTGILIPQVFPIIINNLNVSLNTLLDWRLITHEIQLAIDTMIEEESAFLYNKSTNVKKPAQIPSESPDKTTNGSRLSHKIIQKYVFNTAEEVQNFLSHFGAPSSSSSRFFSGPKKMTINPFLTRSVYLATECEGEQNPKVVNPCRILMLETFGYHIRNMTFHISGTLLGDSLIHFRALLPLVPNIKCLKIVGCAEDWVDSEEFIRVVVRLPELEKLELLDISNFTEEFSNFYDKSKFTLNELLVEKYGSQLTTLICEEALFKRENVGKVLNSLPNLKTFRLSPVTHSNTLLILSEVEWPVLEELELWGDDGSGGNYDPFSDTVFGQDFIRAVNNFSASLVHLKLHGIKLISQEALSWEQQPDNKEDHNQLELSAMPRLVTLTTELSNIHINWLWNTIRQNSKQLEEVTVQTFSVSNGGLNELQREFNMLPKLKRIVIHCKYPDGESQAKKIVLKRTSQ</sequence>
<keyword evidence="1" id="KW-0418">Kinase</keyword>
<protein>
    <submittedName>
        <fullName evidence="1">Phosphoglycerate kinase</fullName>
    </submittedName>
</protein>
<organism evidence="1 2">
    <name type="scientific">Orchesella cincta</name>
    <name type="common">Springtail</name>
    <name type="synonym">Podura cincta</name>
    <dbReference type="NCBI Taxonomy" id="48709"/>
    <lineage>
        <taxon>Eukaryota</taxon>
        <taxon>Metazoa</taxon>
        <taxon>Ecdysozoa</taxon>
        <taxon>Arthropoda</taxon>
        <taxon>Hexapoda</taxon>
        <taxon>Collembola</taxon>
        <taxon>Entomobryomorpha</taxon>
        <taxon>Entomobryoidea</taxon>
        <taxon>Orchesellidae</taxon>
        <taxon>Orchesellinae</taxon>
        <taxon>Orchesella</taxon>
    </lineage>
</organism>
<evidence type="ECO:0000313" key="1">
    <source>
        <dbReference type="EMBL" id="ODM97967.1"/>
    </source>
</evidence>
<dbReference type="GO" id="GO:0016301">
    <property type="term" value="F:kinase activity"/>
    <property type="evidence" value="ECO:0007669"/>
    <property type="project" value="UniProtKB-KW"/>
</dbReference>
<keyword evidence="1" id="KW-0808">Transferase</keyword>
<dbReference type="AlphaFoldDB" id="A0A1D2MY49"/>
<dbReference type="Proteomes" id="UP000094527">
    <property type="component" value="Unassembled WGS sequence"/>
</dbReference>
<dbReference type="EMBL" id="LJIJ01000392">
    <property type="protein sequence ID" value="ODM97967.1"/>
    <property type="molecule type" value="Genomic_DNA"/>
</dbReference>
<name>A0A1D2MY49_ORCCI</name>
<evidence type="ECO:0000313" key="2">
    <source>
        <dbReference type="Proteomes" id="UP000094527"/>
    </source>
</evidence>
<proteinExistence type="predicted"/>
<dbReference type="Gene3D" id="3.80.10.10">
    <property type="entry name" value="Ribonuclease Inhibitor"/>
    <property type="match status" value="1"/>
</dbReference>
<keyword evidence="2" id="KW-1185">Reference proteome</keyword>